<evidence type="ECO:0000256" key="6">
    <source>
        <dbReference type="SAM" id="Phobius"/>
    </source>
</evidence>
<keyword evidence="8" id="KW-1185">Reference proteome</keyword>
<dbReference type="InterPro" id="IPR036259">
    <property type="entry name" value="MFS_trans_sf"/>
</dbReference>
<keyword evidence="5 6" id="KW-0472">Membrane</keyword>
<evidence type="ECO:0000313" key="7">
    <source>
        <dbReference type="EMBL" id="KAK7047268.1"/>
    </source>
</evidence>
<dbReference type="SUPFAM" id="SSF103473">
    <property type="entry name" value="MFS general substrate transporter"/>
    <property type="match status" value="1"/>
</dbReference>
<name>A0AAW0D4W1_9AGAR</name>
<evidence type="ECO:0000256" key="2">
    <source>
        <dbReference type="ARBA" id="ARBA00022448"/>
    </source>
</evidence>
<organism evidence="7 8">
    <name type="scientific">Paramarasmius palmivorus</name>
    <dbReference type="NCBI Taxonomy" id="297713"/>
    <lineage>
        <taxon>Eukaryota</taxon>
        <taxon>Fungi</taxon>
        <taxon>Dikarya</taxon>
        <taxon>Basidiomycota</taxon>
        <taxon>Agaricomycotina</taxon>
        <taxon>Agaricomycetes</taxon>
        <taxon>Agaricomycetidae</taxon>
        <taxon>Agaricales</taxon>
        <taxon>Marasmiineae</taxon>
        <taxon>Marasmiaceae</taxon>
        <taxon>Paramarasmius</taxon>
    </lineage>
</organism>
<feature type="transmembrane region" description="Helical" evidence="6">
    <location>
        <begin position="155"/>
        <end position="176"/>
    </location>
</feature>
<sequence>MSTESKYDEKSDLSARSVSPLDKRIVPWWKLDIQIIPIVTGMYLLNFLDRGNIGNARVAGLQKSLGISDQQRFGAHTVLPILIVAWGAVTAFQGLITSYAGLVACRVVLGICEGMIIPSLMVAGQLILPVLGGLLPGVSLYVASFYPRSKLQFRVALFFASTALAGAFSGLLASAISHLDGRGGRPGWAYIFILASSPSYVADHDLRFH</sequence>
<evidence type="ECO:0000256" key="3">
    <source>
        <dbReference type="ARBA" id="ARBA00022692"/>
    </source>
</evidence>
<dbReference type="PANTHER" id="PTHR43791:SF85">
    <property type="entry name" value="TRANSPORTER, PUTATIVE (AFU_ORTHOLOGUE AFUA_6G00710)-RELATED"/>
    <property type="match status" value="1"/>
</dbReference>
<dbReference type="PANTHER" id="PTHR43791">
    <property type="entry name" value="PERMEASE-RELATED"/>
    <property type="match status" value="1"/>
</dbReference>
<keyword evidence="3 6" id="KW-0812">Transmembrane</keyword>
<comment type="subcellular location">
    <subcellularLocation>
        <location evidence="1">Membrane</location>
        <topology evidence="1">Multi-pass membrane protein</topology>
    </subcellularLocation>
</comment>
<evidence type="ECO:0000256" key="5">
    <source>
        <dbReference type="ARBA" id="ARBA00023136"/>
    </source>
</evidence>
<dbReference type="EMBL" id="JAYKXP010000020">
    <property type="protein sequence ID" value="KAK7047268.1"/>
    <property type="molecule type" value="Genomic_DNA"/>
</dbReference>
<protein>
    <recommendedName>
        <fullName evidence="9">Major facilitator superfamily (MFS) profile domain-containing protein</fullName>
    </recommendedName>
</protein>
<dbReference type="Gene3D" id="1.20.1250.20">
    <property type="entry name" value="MFS general substrate transporter like domains"/>
    <property type="match status" value="1"/>
</dbReference>
<evidence type="ECO:0000256" key="4">
    <source>
        <dbReference type="ARBA" id="ARBA00022989"/>
    </source>
</evidence>
<accession>A0AAW0D4W1</accession>
<evidence type="ECO:0000256" key="1">
    <source>
        <dbReference type="ARBA" id="ARBA00004141"/>
    </source>
</evidence>
<keyword evidence="2" id="KW-0813">Transport</keyword>
<reference evidence="7 8" key="1">
    <citation type="submission" date="2024-01" db="EMBL/GenBank/DDBJ databases">
        <title>A draft genome for a cacao thread blight-causing isolate of Paramarasmius palmivorus.</title>
        <authorList>
            <person name="Baruah I.K."/>
            <person name="Bukari Y."/>
            <person name="Amoako-Attah I."/>
            <person name="Meinhardt L.W."/>
            <person name="Bailey B.A."/>
            <person name="Cohen S.P."/>
        </authorList>
    </citation>
    <scope>NUCLEOTIDE SEQUENCE [LARGE SCALE GENOMIC DNA]</scope>
    <source>
        <strain evidence="7 8">GH-12</strain>
    </source>
</reference>
<gene>
    <name evidence="7" type="ORF">VNI00_006499</name>
</gene>
<feature type="transmembrane region" description="Helical" evidence="6">
    <location>
        <begin position="116"/>
        <end position="143"/>
    </location>
</feature>
<dbReference type="AlphaFoldDB" id="A0AAW0D4W1"/>
<dbReference type="GO" id="GO:0016020">
    <property type="term" value="C:membrane"/>
    <property type="evidence" value="ECO:0007669"/>
    <property type="project" value="UniProtKB-SubCell"/>
</dbReference>
<proteinExistence type="predicted"/>
<evidence type="ECO:0000313" key="8">
    <source>
        <dbReference type="Proteomes" id="UP001383192"/>
    </source>
</evidence>
<comment type="caution">
    <text evidence="7">The sequence shown here is derived from an EMBL/GenBank/DDBJ whole genome shotgun (WGS) entry which is preliminary data.</text>
</comment>
<dbReference type="Proteomes" id="UP001383192">
    <property type="component" value="Unassembled WGS sequence"/>
</dbReference>
<feature type="transmembrane region" description="Helical" evidence="6">
    <location>
        <begin position="73"/>
        <end position="96"/>
    </location>
</feature>
<keyword evidence="4 6" id="KW-1133">Transmembrane helix</keyword>
<dbReference type="GO" id="GO:0022857">
    <property type="term" value="F:transmembrane transporter activity"/>
    <property type="evidence" value="ECO:0007669"/>
    <property type="project" value="TreeGrafter"/>
</dbReference>
<evidence type="ECO:0008006" key="9">
    <source>
        <dbReference type="Google" id="ProtNLM"/>
    </source>
</evidence>